<dbReference type="InterPro" id="IPR004220">
    <property type="entry name" value="5-COMe_2-OHmuconate_Isoase"/>
</dbReference>
<accession>A0A6L7HVU0</accession>
<comment type="caution">
    <text evidence="1">The sequence shown here is derived from an EMBL/GenBank/DDBJ whole genome shotgun (WGS) entry which is preliminary data.</text>
</comment>
<keyword evidence="2" id="KW-1185">Reference proteome</keyword>
<evidence type="ECO:0000313" key="2">
    <source>
        <dbReference type="Proteomes" id="UP000474778"/>
    </source>
</evidence>
<keyword evidence="1" id="KW-0413">Isomerase</keyword>
<dbReference type="PANTHER" id="PTHR37950:SF1">
    <property type="entry name" value="4-HYDROXYPHENYLACETATE CATABOLISM PROTEIN"/>
    <property type="match status" value="1"/>
</dbReference>
<dbReference type="RefSeq" id="WP_160794797.1">
    <property type="nucleotide sequence ID" value="NZ_WRPA01000005.1"/>
</dbReference>
<dbReference type="Gene3D" id="3.30.429.10">
    <property type="entry name" value="Macrophage Migration Inhibitory Factor"/>
    <property type="match status" value="1"/>
</dbReference>
<dbReference type="GO" id="GO:0008704">
    <property type="term" value="F:5-carboxymethyl-2-hydroxymuconate delta-isomerase activity"/>
    <property type="evidence" value="ECO:0007669"/>
    <property type="project" value="InterPro"/>
</dbReference>
<gene>
    <name evidence="1" type="ORF">GNT65_07250</name>
</gene>
<evidence type="ECO:0000313" key="1">
    <source>
        <dbReference type="EMBL" id="MXR68469.1"/>
    </source>
</evidence>
<reference evidence="1 2" key="1">
    <citation type="submission" date="2019-12" db="EMBL/GenBank/DDBJ databases">
        <title>Shewanella insulae sp. nov., isolated from a tidal flat.</title>
        <authorList>
            <person name="Yoon J.-H."/>
        </authorList>
    </citation>
    <scope>NUCLEOTIDE SEQUENCE [LARGE SCALE GENOMIC DNA]</scope>
    <source>
        <strain evidence="1 2">JBTF-M18</strain>
    </source>
</reference>
<proteinExistence type="predicted"/>
<protein>
    <submittedName>
        <fullName evidence="1">5-carboxymethyl-2-hydroxymuconate isomerase</fullName>
    </submittedName>
</protein>
<dbReference type="Pfam" id="PF02962">
    <property type="entry name" value="CHMI"/>
    <property type="match status" value="1"/>
</dbReference>
<dbReference type="Proteomes" id="UP000474778">
    <property type="component" value="Unassembled WGS sequence"/>
</dbReference>
<dbReference type="PANTHER" id="PTHR37950">
    <property type="entry name" value="4-HYDROXYPHENYLACETATE CATABOLISM PROTEIN"/>
    <property type="match status" value="1"/>
</dbReference>
<dbReference type="EMBL" id="WRPA01000005">
    <property type="protein sequence ID" value="MXR68469.1"/>
    <property type="molecule type" value="Genomic_DNA"/>
</dbReference>
<organism evidence="1 2">
    <name type="scientific">Shewanella insulae</name>
    <dbReference type="NCBI Taxonomy" id="2681496"/>
    <lineage>
        <taxon>Bacteria</taxon>
        <taxon>Pseudomonadati</taxon>
        <taxon>Pseudomonadota</taxon>
        <taxon>Gammaproteobacteria</taxon>
        <taxon>Alteromonadales</taxon>
        <taxon>Shewanellaceae</taxon>
        <taxon>Shewanella</taxon>
    </lineage>
</organism>
<dbReference type="CDD" id="cd00580">
    <property type="entry name" value="CHMI"/>
    <property type="match status" value="1"/>
</dbReference>
<dbReference type="AlphaFoldDB" id="A0A6L7HVU0"/>
<dbReference type="InterPro" id="IPR014347">
    <property type="entry name" value="Tautomerase/MIF_sf"/>
</dbReference>
<name>A0A6L7HVU0_9GAMM</name>
<sequence length="115" mass="13006">MPHCILEYSAPLAEQIAIDTLVDLVHRGAIESDLFEPASIKSRAYCAEHYCVGEANDANFIHISFKIMPGRTSEQKLHLMQCVDRLIAPLCDTVSSITMEVLDIEREHYFKRLNG</sequence>
<dbReference type="SUPFAM" id="SSF55331">
    <property type="entry name" value="Tautomerase/MIF"/>
    <property type="match status" value="1"/>
</dbReference>